<comment type="caution">
    <text evidence="2">The sequence shown here is derived from an EMBL/GenBank/DDBJ whole genome shotgun (WGS) entry which is preliminary data.</text>
</comment>
<gene>
    <name evidence="2" type="ORF">PENSUB_10150</name>
</gene>
<organism evidence="2 3">
    <name type="scientific">Penicillium subrubescens</name>
    <dbReference type="NCBI Taxonomy" id="1316194"/>
    <lineage>
        <taxon>Eukaryota</taxon>
        <taxon>Fungi</taxon>
        <taxon>Dikarya</taxon>
        <taxon>Ascomycota</taxon>
        <taxon>Pezizomycotina</taxon>
        <taxon>Eurotiomycetes</taxon>
        <taxon>Eurotiomycetidae</taxon>
        <taxon>Eurotiales</taxon>
        <taxon>Aspergillaceae</taxon>
        <taxon>Penicillium</taxon>
    </lineage>
</organism>
<dbReference type="EMBL" id="MNBE01000695">
    <property type="protein sequence ID" value="OKO97356.1"/>
    <property type="molecule type" value="Genomic_DNA"/>
</dbReference>
<sequence>MRRIPEPERTPSWVSRQTSREGPPDGEGAIAITTVPIGPTSMDNGNDYGETTQIGTPVPTQIERVMDWGRGSTTKSEGGSDGDRGPVTGIDQDWNYWIGVVIRDTRRAESKAKETTAVLVNKPRVPPNGSHITLGCDCIGEIAAAEEEQPPLRIHRLRRDAIIRRPSQANGNRDSMTSAVTDNLTNLACGYVAPISTAGKVQGLTTWRHGGCERPDLNLAPQ</sequence>
<protein>
    <submittedName>
        <fullName evidence="2">Uncharacterized protein</fullName>
    </submittedName>
</protein>
<dbReference type="AlphaFoldDB" id="A0A1Q5TAS7"/>
<feature type="region of interest" description="Disordered" evidence="1">
    <location>
        <begin position="1"/>
        <end position="40"/>
    </location>
</feature>
<name>A0A1Q5TAS7_9EURO</name>
<dbReference type="Proteomes" id="UP000186955">
    <property type="component" value="Unassembled WGS sequence"/>
</dbReference>
<keyword evidence="3" id="KW-1185">Reference proteome</keyword>
<accession>A0A1Q5TAS7</accession>
<evidence type="ECO:0000313" key="2">
    <source>
        <dbReference type="EMBL" id="OKO97356.1"/>
    </source>
</evidence>
<proteinExistence type="predicted"/>
<reference evidence="2 3" key="1">
    <citation type="submission" date="2016-10" db="EMBL/GenBank/DDBJ databases">
        <title>Genome sequence of the ascomycete fungus Penicillium subrubescens.</title>
        <authorList>
            <person name="De Vries R.P."/>
            <person name="Peng M."/>
            <person name="Dilokpimol A."/>
            <person name="Hilden K."/>
            <person name="Makela M.R."/>
            <person name="Grigoriev I."/>
            <person name="Riley R."/>
            <person name="Granchi Z."/>
        </authorList>
    </citation>
    <scope>NUCLEOTIDE SEQUENCE [LARGE SCALE GENOMIC DNA]</scope>
    <source>
        <strain evidence="2 3">CBS 132785</strain>
    </source>
</reference>
<evidence type="ECO:0000256" key="1">
    <source>
        <dbReference type="SAM" id="MobiDB-lite"/>
    </source>
</evidence>
<evidence type="ECO:0000313" key="3">
    <source>
        <dbReference type="Proteomes" id="UP000186955"/>
    </source>
</evidence>